<evidence type="ECO:0000256" key="1">
    <source>
        <dbReference type="SAM" id="MobiDB-lite"/>
    </source>
</evidence>
<protein>
    <submittedName>
        <fullName evidence="2">Uncharacterized protein</fullName>
    </submittedName>
</protein>
<proteinExistence type="predicted"/>
<organism evidence="2">
    <name type="scientific">bioreactor metagenome</name>
    <dbReference type="NCBI Taxonomy" id="1076179"/>
    <lineage>
        <taxon>unclassified sequences</taxon>
        <taxon>metagenomes</taxon>
        <taxon>ecological metagenomes</taxon>
    </lineage>
</organism>
<dbReference type="AlphaFoldDB" id="A0A645H7S8"/>
<reference evidence="2" key="1">
    <citation type="submission" date="2019-08" db="EMBL/GenBank/DDBJ databases">
        <authorList>
            <person name="Kucharzyk K."/>
            <person name="Murdoch R.W."/>
            <person name="Higgins S."/>
            <person name="Loffler F."/>
        </authorList>
    </citation>
    <scope>NUCLEOTIDE SEQUENCE</scope>
</reference>
<gene>
    <name evidence="2" type="ORF">SDC9_179812</name>
</gene>
<name>A0A645H7S8_9ZZZZ</name>
<evidence type="ECO:0000313" key="2">
    <source>
        <dbReference type="EMBL" id="MPN32334.1"/>
    </source>
</evidence>
<accession>A0A645H7S8</accession>
<sequence>MLKTQRQHGAQQLVEQRLIARIDVLATRKLGQRQCALGQRLEHQHRRRAASDQIAHDRQGRVRAVARKARSTSDAQRR</sequence>
<feature type="region of interest" description="Disordered" evidence="1">
    <location>
        <begin position="41"/>
        <end position="78"/>
    </location>
</feature>
<comment type="caution">
    <text evidence="2">The sequence shown here is derived from an EMBL/GenBank/DDBJ whole genome shotgun (WGS) entry which is preliminary data.</text>
</comment>
<dbReference type="EMBL" id="VSSQ01084279">
    <property type="protein sequence ID" value="MPN32334.1"/>
    <property type="molecule type" value="Genomic_DNA"/>
</dbReference>